<keyword evidence="2 6" id="KW-0812">Transmembrane</keyword>
<dbReference type="EMBL" id="BEGY01000042">
    <property type="protein sequence ID" value="GAX79453.1"/>
    <property type="molecule type" value="Genomic_DNA"/>
</dbReference>
<dbReference type="STRING" id="1157962.A0A250X8Q5"/>
<sequence>MEKGTTSPFDVSKVSCNGMSEVKTYGQHLLFRSSPQPRKLEDESNPDESISATIGLNFNIPWMIGLSSRNQELCKWFSIPSTEILVDDFNCALRKRVLLQGRIFIFENYVCFNSNVFGYCKKKVFHIPDIEVLKRTSNFRIPNSIEIVTSNGRAEFFTNFLARETAFRLILSLCQQARPGHDFSALDDDEATMRGGHCHRLSSADPGDLSLESNVVVPDMQKHVEMPRVSAGNLIALDAEEDGAEEDEDEKVWKCLVSGPVPKRLPDSKLLLTATLPGTTKDIFDFFLSNKSHLIEDVLEQMGNRRINVESWKRTQILGHVRDVQFIAPIKGAFSNWGVSETKCHQSHRICRYSDDYIVFETSQTMSDIPYGDCFTVEKRWDIRPAPDAPPSSPTLLVDVHLRVPFSRTCFFKKIIEMGTVSQSKEMVSQLVEALQQALLEHFQNVSAADPATLSMRSQHLSRLVNEAAPSQHLTPFAAPDASAGLLCSTSHGMVHSRPRHSLSACDMASMEEIEPSSWSPSRRLPFKRPGYSLGAATSTVSKGHPSLLQRSCRMLWKNALMLLLIALFIAWQLYLIHLIYRLPQGMPSALPSDSVNGQLYGSGSPYSLEASGPTKSSVEAGKAACEPDSLPGHDRTYLVQRIHLMDQQVKLLQVHMESVSSELKAVLKSLDTPV</sequence>
<evidence type="ECO:0000256" key="2">
    <source>
        <dbReference type="ARBA" id="ARBA00022692"/>
    </source>
</evidence>
<dbReference type="SMART" id="SM00568">
    <property type="entry name" value="GRAM"/>
    <property type="match status" value="1"/>
</dbReference>
<dbReference type="AlphaFoldDB" id="A0A250X8Q5"/>
<name>A0A250X8Q5_9CHLO</name>
<dbReference type="InterPro" id="IPR004182">
    <property type="entry name" value="GRAM"/>
</dbReference>
<accession>A0A250X8Q5</accession>
<dbReference type="OrthoDB" id="535435at2759"/>
<dbReference type="Pfam" id="PF16016">
    <property type="entry name" value="VASt"/>
    <property type="match status" value="1"/>
</dbReference>
<dbReference type="InterPro" id="IPR031968">
    <property type="entry name" value="VASt"/>
</dbReference>
<keyword evidence="3 6" id="KW-1133">Transmembrane helix</keyword>
<evidence type="ECO:0000256" key="6">
    <source>
        <dbReference type="SAM" id="Phobius"/>
    </source>
</evidence>
<evidence type="ECO:0000256" key="5">
    <source>
        <dbReference type="SAM" id="MobiDB-lite"/>
    </source>
</evidence>
<dbReference type="Pfam" id="PF02893">
    <property type="entry name" value="GRAM"/>
    <property type="match status" value="1"/>
</dbReference>
<evidence type="ECO:0000256" key="1">
    <source>
        <dbReference type="ARBA" id="ARBA00004167"/>
    </source>
</evidence>
<protein>
    <recommendedName>
        <fullName evidence="7">VASt domain-containing protein</fullName>
    </recommendedName>
</protein>
<dbReference type="GO" id="GO:0016020">
    <property type="term" value="C:membrane"/>
    <property type="evidence" value="ECO:0007669"/>
    <property type="project" value="UniProtKB-SubCell"/>
</dbReference>
<feature type="transmembrane region" description="Helical" evidence="6">
    <location>
        <begin position="560"/>
        <end position="581"/>
    </location>
</feature>
<gene>
    <name evidence="8" type="ORF">CEUSTIGMA_g6894.t1</name>
</gene>
<comment type="caution">
    <text evidence="8">The sequence shown here is derived from an EMBL/GenBank/DDBJ whole genome shotgun (WGS) entry which is preliminary data.</text>
</comment>
<evidence type="ECO:0000259" key="7">
    <source>
        <dbReference type="PROSITE" id="PS51778"/>
    </source>
</evidence>
<evidence type="ECO:0000313" key="8">
    <source>
        <dbReference type="EMBL" id="GAX79453.1"/>
    </source>
</evidence>
<evidence type="ECO:0000313" key="9">
    <source>
        <dbReference type="Proteomes" id="UP000232323"/>
    </source>
</evidence>
<reference evidence="8 9" key="1">
    <citation type="submission" date="2017-08" db="EMBL/GenBank/DDBJ databases">
        <title>Acidophilic green algal genome provides insights into adaptation to an acidic environment.</title>
        <authorList>
            <person name="Hirooka S."/>
            <person name="Hirose Y."/>
            <person name="Kanesaki Y."/>
            <person name="Higuchi S."/>
            <person name="Fujiwara T."/>
            <person name="Onuma R."/>
            <person name="Era A."/>
            <person name="Ohbayashi R."/>
            <person name="Uzuka A."/>
            <person name="Nozaki H."/>
            <person name="Yoshikawa H."/>
            <person name="Miyagishima S.Y."/>
        </authorList>
    </citation>
    <scope>NUCLEOTIDE SEQUENCE [LARGE SCALE GENOMIC DNA]</scope>
    <source>
        <strain evidence="8 9">NIES-2499</strain>
    </source>
</reference>
<dbReference type="Proteomes" id="UP000232323">
    <property type="component" value="Unassembled WGS sequence"/>
</dbReference>
<comment type="subcellular location">
    <subcellularLocation>
        <location evidence="1">Membrane</location>
        <topology evidence="1">Single-pass membrane protein</topology>
    </subcellularLocation>
</comment>
<dbReference type="InterPro" id="IPR011993">
    <property type="entry name" value="PH-like_dom_sf"/>
</dbReference>
<evidence type="ECO:0000256" key="4">
    <source>
        <dbReference type="ARBA" id="ARBA00023136"/>
    </source>
</evidence>
<evidence type="ECO:0000256" key="3">
    <source>
        <dbReference type="ARBA" id="ARBA00022989"/>
    </source>
</evidence>
<organism evidence="8 9">
    <name type="scientific">Chlamydomonas eustigma</name>
    <dbReference type="NCBI Taxonomy" id="1157962"/>
    <lineage>
        <taxon>Eukaryota</taxon>
        <taxon>Viridiplantae</taxon>
        <taxon>Chlorophyta</taxon>
        <taxon>core chlorophytes</taxon>
        <taxon>Chlorophyceae</taxon>
        <taxon>CS clade</taxon>
        <taxon>Chlamydomonadales</taxon>
        <taxon>Chlamydomonadaceae</taxon>
        <taxon>Chlamydomonas</taxon>
    </lineage>
</organism>
<dbReference type="PROSITE" id="PS51778">
    <property type="entry name" value="VAST"/>
    <property type="match status" value="1"/>
</dbReference>
<dbReference type="CDD" id="cd13220">
    <property type="entry name" value="PH-GRAM_GRAMDC"/>
    <property type="match status" value="1"/>
</dbReference>
<proteinExistence type="predicted"/>
<dbReference type="Gene3D" id="2.30.29.30">
    <property type="entry name" value="Pleckstrin-homology domain (PH domain)/Phosphotyrosine-binding domain (PTB)"/>
    <property type="match status" value="1"/>
</dbReference>
<feature type="region of interest" description="Disordered" evidence="5">
    <location>
        <begin position="608"/>
        <end position="628"/>
    </location>
</feature>
<keyword evidence="4 6" id="KW-0472">Membrane</keyword>
<dbReference type="PANTHER" id="PTHR47666">
    <property type="entry name" value="PROTEIN VASCULAR ASSOCIATED DEATH 1, CHLOROPLASTIC"/>
    <property type="match status" value="1"/>
</dbReference>
<feature type="domain" description="VASt" evidence="7">
    <location>
        <begin position="267"/>
        <end position="439"/>
    </location>
</feature>
<keyword evidence="9" id="KW-1185">Reference proteome</keyword>
<dbReference type="PANTHER" id="PTHR47666:SF1">
    <property type="entry name" value="PROTEIN VASCULAR ASSOCIATED DEATH 1, CHLOROPLASTIC"/>
    <property type="match status" value="1"/>
</dbReference>